<evidence type="ECO:0000259" key="9">
    <source>
        <dbReference type="SMART" id="SM00852"/>
    </source>
</evidence>
<sequence length="415" mass="42648">MTQSEQFVGIGEHRRLVMSLAHEPAVVEMPLERCLGLVSAEPVAARLPVPPFTNSAMDGFAVRFQDVSTARPDAPVRLPVTGDIPAGSAAGDPVETGTARRIMTGARMPAGADSVVKVERTDHAPGVVDAPAEVRIFQAPELGANVRHRGEDLQIGDPVMEAGRLLDGACLAAAASVGYGSLAVHPAPRVGVISTGSELSDAGSDLAAGRIPDSNGILLAGLVSEAGAVVAQRARVPDDPARLREVVAGWDVDLVITAGGISAGAYEVVRQALPELTFHKVAQQPGGPQGAGIVGATPVVALPGNPVSVFVSFHVYARPLIAAMRGLAVPVESPTVRATAGAGWRSPAEKTQFMPIRWESGEGEGGRVVPAHRLGSKSHLVATLPLVEGLAVVPVGVEAVEAGDGLEVLMTRGEV</sequence>
<dbReference type="GO" id="GO:0061599">
    <property type="term" value="F:molybdopterin molybdotransferase activity"/>
    <property type="evidence" value="ECO:0007669"/>
    <property type="project" value="UniProtKB-UniRule"/>
</dbReference>
<organism evidence="10 11">
    <name type="scientific">Acidipropionibacterium virtanenii</name>
    <dbReference type="NCBI Taxonomy" id="2057246"/>
    <lineage>
        <taxon>Bacteria</taxon>
        <taxon>Bacillati</taxon>
        <taxon>Actinomycetota</taxon>
        <taxon>Actinomycetes</taxon>
        <taxon>Propionibacteriales</taxon>
        <taxon>Propionibacteriaceae</taxon>
        <taxon>Acidipropionibacterium</taxon>
    </lineage>
</organism>
<dbReference type="KEGG" id="acij:JS278_03025"/>
<evidence type="ECO:0000256" key="8">
    <source>
        <dbReference type="SAM" id="MobiDB-lite"/>
    </source>
</evidence>
<keyword evidence="4 7" id="KW-0500">Molybdenum</keyword>
<dbReference type="RefSeq" id="WP_245935145.1">
    <property type="nucleotide sequence ID" value="NZ_CP025198.1"/>
</dbReference>
<dbReference type="FunFam" id="2.170.190.11:FF:000001">
    <property type="entry name" value="Molybdopterin molybdenumtransferase"/>
    <property type="match status" value="1"/>
</dbReference>
<keyword evidence="7" id="KW-0460">Magnesium</keyword>
<dbReference type="Gene3D" id="2.40.340.10">
    <property type="entry name" value="MoeA, C-terminal, domain IV"/>
    <property type="match status" value="1"/>
</dbReference>
<dbReference type="AlphaFoldDB" id="A0A344UY11"/>
<feature type="domain" description="MoaB/Mog" evidence="9">
    <location>
        <begin position="191"/>
        <end position="323"/>
    </location>
</feature>
<dbReference type="NCBIfam" id="TIGR00177">
    <property type="entry name" value="molyb_syn"/>
    <property type="match status" value="1"/>
</dbReference>
<accession>A0A344UY11</accession>
<dbReference type="SMART" id="SM00852">
    <property type="entry name" value="MoCF_biosynth"/>
    <property type="match status" value="1"/>
</dbReference>
<comment type="catalytic activity">
    <reaction evidence="6">
        <text>adenylyl-molybdopterin + molybdate = Mo-molybdopterin + AMP + H(+)</text>
        <dbReference type="Rhea" id="RHEA:35047"/>
        <dbReference type="ChEBI" id="CHEBI:15378"/>
        <dbReference type="ChEBI" id="CHEBI:36264"/>
        <dbReference type="ChEBI" id="CHEBI:62727"/>
        <dbReference type="ChEBI" id="CHEBI:71302"/>
        <dbReference type="ChEBI" id="CHEBI:456215"/>
        <dbReference type="EC" id="2.10.1.1"/>
    </reaction>
</comment>
<dbReference type="InterPro" id="IPR036425">
    <property type="entry name" value="MoaB/Mog-like_dom_sf"/>
</dbReference>
<dbReference type="SUPFAM" id="SSF63882">
    <property type="entry name" value="MoeA N-terminal region -like"/>
    <property type="match status" value="1"/>
</dbReference>
<dbReference type="InterPro" id="IPR005110">
    <property type="entry name" value="MoeA_linker/N"/>
</dbReference>
<dbReference type="SUPFAM" id="SSF53218">
    <property type="entry name" value="Molybdenum cofactor biosynthesis proteins"/>
    <property type="match status" value="1"/>
</dbReference>
<evidence type="ECO:0000313" key="10">
    <source>
        <dbReference type="EMBL" id="AXE40159.1"/>
    </source>
</evidence>
<proteinExistence type="inferred from homology"/>
<gene>
    <name evidence="10" type="primary">moaE2_1</name>
    <name evidence="10" type="ORF">JS278_03025</name>
</gene>
<comment type="cofactor">
    <cofactor evidence="7">
        <name>Mg(2+)</name>
        <dbReference type="ChEBI" id="CHEBI:18420"/>
    </cofactor>
</comment>
<evidence type="ECO:0000313" key="11">
    <source>
        <dbReference type="Proteomes" id="UP000251995"/>
    </source>
</evidence>
<keyword evidence="11" id="KW-1185">Reference proteome</keyword>
<comment type="similarity">
    <text evidence="3 7">Belongs to the MoeA family.</text>
</comment>
<dbReference type="InterPro" id="IPR038987">
    <property type="entry name" value="MoeA-like"/>
</dbReference>
<dbReference type="PANTHER" id="PTHR10192:SF5">
    <property type="entry name" value="GEPHYRIN"/>
    <property type="match status" value="1"/>
</dbReference>
<reference evidence="10 11" key="1">
    <citation type="submission" date="2017-12" db="EMBL/GenBank/DDBJ databases">
        <title>The whole genome sequence of the Acidipropionibacterium virtanenii sp. nov. type strain JS278.</title>
        <authorList>
            <person name="Laine P."/>
            <person name="Deptula P."/>
            <person name="Varmanen P."/>
            <person name="Auvinen P."/>
        </authorList>
    </citation>
    <scope>NUCLEOTIDE SEQUENCE [LARGE SCALE GENOMIC DNA]</scope>
    <source>
        <strain evidence="10 11">JS278</strain>
    </source>
</reference>
<protein>
    <recommendedName>
        <fullName evidence="7">Molybdopterin molybdenumtransferase</fullName>
        <ecNumber evidence="7">2.10.1.1</ecNumber>
    </recommendedName>
</protein>
<dbReference type="Pfam" id="PF00994">
    <property type="entry name" value="MoCF_biosynth"/>
    <property type="match status" value="1"/>
</dbReference>
<feature type="region of interest" description="Disordered" evidence="8">
    <location>
        <begin position="76"/>
        <end position="95"/>
    </location>
</feature>
<dbReference type="NCBIfam" id="NF045515">
    <property type="entry name" value="Glp_gephyrin"/>
    <property type="match status" value="1"/>
</dbReference>
<dbReference type="SUPFAM" id="SSF63867">
    <property type="entry name" value="MoeA C-terminal domain-like"/>
    <property type="match status" value="1"/>
</dbReference>
<evidence type="ECO:0000256" key="3">
    <source>
        <dbReference type="ARBA" id="ARBA00010763"/>
    </source>
</evidence>
<name>A0A344UY11_9ACTN</name>
<dbReference type="GO" id="GO:0046872">
    <property type="term" value="F:metal ion binding"/>
    <property type="evidence" value="ECO:0007669"/>
    <property type="project" value="UniProtKB-UniRule"/>
</dbReference>
<evidence type="ECO:0000256" key="6">
    <source>
        <dbReference type="ARBA" id="ARBA00047317"/>
    </source>
</evidence>
<evidence type="ECO:0000256" key="2">
    <source>
        <dbReference type="ARBA" id="ARBA00005046"/>
    </source>
</evidence>
<evidence type="ECO:0000256" key="7">
    <source>
        <dbReference type="RuleBase" id="RU365090"/>
    </source>
</evidence>
<dbReference type="Proteomes" id="UP000251995">
    <property type="component" value="Chromosome"/>
</dbReference>
<dbReference type="Pfam" id="PF03453">
    <property type="entry name" value="MoeA_N"/>
    <property type="match status" value="1"/>
</dbReference>
<dbReference type="Gene3D" id="2.170.190.11">
    <property type="entry name" value="Molybdopterin biosynthesis moea protein, domain 3"/>
    <property type="match status" value="1"/>
</dbReference>
<keyword evidence="5 7" id="KW-0501">Molybdenum cofactor biosynthesis</keyword>
<dbReference type="GO" id="GO:0006777">
    <property type="term" value="P:Mo-molybdopterin cofactor biosynthetic process"/>
    <property type="evidence" value="ECO:0007669"/>
    <property type="project" value="UniProtKB-UniRule"/>
</dbReference>
<comment type="pathway">
    <text evidence="2 7">Cofactor biosynthesis; molybdopterin biosynthesis.</text>
</comment>
<dbReference type="Pfam" id="PF03454">
    <property type="entry name" value="MoeA_C"/>
    <property type="match status" value="1"/>
</dbReference>
<dbReference type="Gene3D" id="3.90.105.10">
    <property type="entry name" value="Molybdopterin biosynthesis moea protein, domain 2"/>
    <property type="match status" value="1"/>
</dbReference>
<dbReference type="PANTHER" id="PTHR10192">
    <property type="entry name" value="MOLYBDOPTERIN BIOSYNTHESIS PROTEIN"/>
    <property type="match status" value="1"/>
</dbReference>
<dbReference type="InterPro" id="IPR001453">
    <property type="entry name" value="MoaB/Mog_dom"/>
</dbReference>
<evidence type="ECO:0000256" key="4">
    <source>
        <dbReference type="ARBA" id="ARBA00022505"/>
    </source>
</evidence>
<evidence type="ECO:0000256" key="1">
    <source>
        <dbReference type="ARBA" id="ARBA00002901"/>
    </source>
</evidence>
<dbReference type="Gene3D" id="3.40.980.10">
    <property type="entry name" value="MoaB/Mog-like domain"/>
    <property type="match status" value="1"/>
</dbReference>
<comment type="function">
    <text evidence="1 7">Catalyzes the insertion of molybdate into adenylated molybdopterin with the concomitant release of AMP.</text>
</comment>
<dbReference type="InterPro" id="IPR036688">
    <property type="entry name" value="MoeA_C_domain_IV_sf"/>
</dbReference>
<keyword evidence="7 10" id="KW-0808">Transferase</keyword>
<dbReference type="CDD" id="cd00887">
    <property type="entry name" value="MoeA"/>
    <property type="match status" value="1"/>
</dbReference>
<dbReference type="InterPro" id="IPR036135">
    <property type="entry name" value="MoeA_linker/N_sf"/>
</dbReference>
<evidence type="ECO:0000256" key="5">
    <source>
        <dbReference type="ARBA" id="ARBA00023150"/>
    </source>
</evidence>
<dbReference type="InterPro" id="IPR005111">
    <property type="entry name" value="MoeA_C_domain_IV"/>
</dbReference>
<dbReference type="GO" id="GO:0005829">
    <property type="term" value="C:cytosol"/>
    <property type="evidence" value="ECO:0007669"/>
    <property type="project" value="TreeGrafter"/>
</dbReference>
<keyword evidence="7" id="KW-0479">Metal-binding</keyword>
<dbReference type="EMBL" id="CP025198">
    <property type="protein sequence ID" value="AXE40159.1"/>
    <property type="molecule type" value="Genomic_DNA"/>
</dbReference>
<dbReference type="UniPathway" id="UPA00344"/>
<dbReference type="EC" id="2.10.1.1" evidence="7"/>